<dbReference type="SUPFAM" id="SSF48452">
    <property type="entry name" value="TPR-like"/>
    <property type="match status" value="1"/>
</dbReference>
<accession>A0A3B1DXD6</accession>
<proteinExistence type="predicted"/>
<dbReference type="Gene3D" id="1.25.40.10">
    <property type="entry name" value="Tetratricopeptide repeat domain"/>
    <property type="match status" value="1"/>
</dbReference>
<dbReference type="AlphaFoldDB" id="A0A3B1DXD6"/>
<sequence length="224" mass="24759">MKRTAARMAIGMVLMAGLVGLTGCAQRPISQVRADANYFYFEGEYQHAQPFYEEIVDRRGGNAQGHYELGRNLLALGRPAEAREQMILAYNLDPANADYFDGMADAFVAAGNEDDLFAALEHRIRDRGGVDDYDAMGRYAQKLGHADEAERAFLSAAEIDGGETAEPQRALAAFYRSIGDKPAEIKRLRMLLWFDAHDAAVTSRLRELGQIPGPSFVLEPVGRE</sequence>
<protein>
    <submittedName>
        <fullName evidence="1">Uncharacterized protein</fullName>
    </submittedName>
</protein>
<organism evidence="1">
    <name type="scientific">hydrothermal vent metagenome</name>
    <dbReference type="NCBI Taxonomy" id="652676"/>
    <lineage>
        <taxon>unclassified sequences</taxon>
        <taxon>metagenomes</taxon>
        <taxon>ecological metagenomes</taxon>
    </lineage>
</organism>
<dbReference type="Pfam" id="PF13181">
    <property type="entry name" value="TPR_8"/>
    <property type="match status" value="1"/>
</dbReference>
<dbReference type="InterPro" id="IPR019734">
    <property type="entry name" value="TPR_rpt"/>
</dbReference>
<dbReference type="PROSITE" id="PS51257">
    <property type="entry name" value="PROKAR_LIPOPROTEIN"/>
    <property type="match status" value="1"/>
</dbReference>
<gene>
    <name evidence="1" type="ORF">MNBD_PLANCTO03-1520</name>
</gene>
<evidence type="ECO:0000313" key="1">
    <source>
        <dbReference type="EMBL" id="VAX40120.1"/>
    </source>
</evidence>
<name>A0A3B1DXD6_9ZZZZ</name>
<dbReference type="EMBL" id="UOGK01000337">
    <property type="protein sequence ID" value="VAX40120.1"/>
    <property type="molecule type" value="Genomic_DNA"/>
</dbReference>
<dbReference type="InterPro" id="IPR011990">
    <property type="entry name" value="TPR-like_helical_dom_sf"/>
</dbReference>
<reference evidence="1" key="1">
    <citation type="submission" date="2018-06" db="EMBL/GenBank/DDBJ databases">
        <authorList>
            <person name="Zhirakovskaya E."/>
        </authorList>
    </citation>
    <scope>NUCLEOTIDE SEQUENCE</scope>
</reference>